<evidence type="ECO:0000313" key="3">
    <source>
        <dbReference type="Proteomes" id="UP000824890"/>
    </source>
</evidence>
<protein>
    <submittedName>
        <fullName evidence="2">Uncharacterized protein</fullName>
    </submittedName>
</protein>
<evidence type="ECO:0000313" key="2">
    <source>
        <dbReference type="EMBL" id="KAH0869701.1"/>
    </source>
</evidence>
<sequence>MNTGQDEEPLLSTGTRGGDRTPPTAKTNHGRTNLHKGSNRRAKTDKDKLEDAKTKSIGEKNRQRHRLPETEASEVGAMKAVASQRQSRTVIGGIDQPSETRTGRKYRNR</sequence>
<name>A0ABQ7YNH7_BRANA</name>
<feature type="compositionally biased region" description="Basic and acidic residues" evidence="1">
    <location>
        <begin position="42"/>
        <end position="69"/>
    </location>
</feature>
<proteinExistence type="predicted"/>
<accession>A0ABQ7YNH7</accession>
<feature type="compositionally biased region" description="Basic residues" evidence="1">
    <location>
        <begin position="28"/>
        <end position="41"/>
    </location>
</feature>
<comment type="caution">
    <text evidence="2">The sequence shown here is derived from an EMBL/GenBank/DDBJ whole genome shotgun (WGS) entry which is preliminary data.</text>
</comment>
<dbReference type="EMBL" id="JAGKQM010000017">
    <property type="protein sequence ID" value="KAH0869701.1"/>
    <property type="molecule type" value="Genomic_DNA"/>
</dbReference>
<gene>
    <name evidence="2" type="ORF">HID58_076723</name>
</gene>
<feature type="region of interest" description="Disordered" evidence="1">
    <location>
        <begin position="1"/>
        <end position="109"/>
    </location>
</feature>
<evidence type="ECO:0000256" key="1">
    <source>
        <dbReference type="SAM" id="MobiDB-lite"/>
    </source>
</evidence>
<keyword evidence="3" id="KW-1185">Reference proteome</keyword>
<dbReference type="Proteomes" id="UP000824890">
    <property type="component" value="Unassembled WGS sequence"/>
</dbReference>
<organism evidence="2 3">
    <name type="scientific">Brassica napus</name>
    <name type="common">Rape</name>
    <dbReference type="NCBI Taxonomy" id="3708"/>
    <lineage>
        <taxon>Eukaryota</taxon>
        <taxon>Viridiplantae</taxon>
        <taxon>Streptophyta</taxon>
        <taxon>Embryophyta</taxon>
        <taxon>Tracheophyta</taxon>
        <taxon>Spermatophyta</taxon>
        <taxon>Magnoliopsida</taxon>
        <taxon>eudicotyledons</taxon>
        <taxon>Gunneridae</taxon>
        <taxon>Pentapetalae</taxon>
        <taxon>rosids</taxon>
        <taxon>malvids</taxon>
        <taxon>Brassicales</taxon>
        <taxon>Brassicaceae</taxon>
        <taxon>Brassiceae</taxon>
        <taxon>Brassica</taxon>
    </lineage>
</organism>
<reference evidence="2 3" key="1">
    <citation type="submission" date="2021-05" db="EMBL/GenBank/DDBJ databases">
        <title>Genome Assembly of Synthetic Allotetraploid Brassica napus Reveals Homoeologous Exchanges between Subgenomes.</title>
        <authorList>
            <person name="Davis J.T."/>
        </authorList>
    </citation>
    <scope>NUCLEOTIDE SEQUENCE [LARGE SCALE GENOMIC DNA]</scope>
    <source>
        <strain evidence="3">cv. Da-Ae</strain>
        <tissue evidence="2">Seedling</tissue>
    </source>
</reference>